<dbReference type="RefSeq" id="WP_097653903.1">
    <property type="nucleotide sequence ID" value="NZ_LYXE01000110.1"/>
</dbReference>
<evidence type="ECO:0000313" key="9">
    <source>
        <dbReference type="Proteomes" id="UP000220922"/>
    </source>
</evidence>
<keyword evidence="1 5" id="KW-0474">Menaquinone biosynthesis</keyword>
<dbReference type="UniPathway" id="UPA01057">
    <property type="reaction ID" value="UER00166"/>
</dbReference>
<dbReference type="GO" id="GO:0008756">
    <property type="term" value="F:o-succinylbenzoate-CoA ligase activity"/>
    <property type="evidence" value="ECO:0007669"/>
    <property type="project" value="UniProtKB-UniRule"/>
</dbReference>
<dbReference type="InterPro" id="IPR045851">
    <property type="entry name" value="AMP-bd_C_sf"/>
</dbReference>
<dbReference type="PANTHER" id="PTHR43767:SF1">
    <property type="entry name" value="NONRIBOSOMAL PEPTIDE SYNTHASE PES1 (EUROFUNG)-RELATED"/>
    <property type="match status" value="1"/>
</dbReference>
<evidence type="ECO:0000259" key="6">
    <source>
        <dbReference type="Pfam" id="PF00501"/>
    </source>
</evidence>
<evidence type="ECO:0000256" key="2">
    <source>
        <dbReference type="ARBA" id="ARBA00022598"/>
    </source>
</evidence>
<organism evidence="8 9">
    <name type="scientific">Candidatus Chloroploca asiatica</name>
    <dbReference type="NCBI Taxonomy" id="1506545"/>
    <lineage>
        <taxon>Bacteria</taxon>
        <taxon>Bacillati</taxon>
        <taxon>Chloroflexota</taxon>
        <taxon>Chloroflexia</taxon>
        <taxon>Chloroflexales</taxon>
        <taxon>Chloroflexineae</taxon>
        <taxon>Oscillochloridaceae</taxon>
        <taxon>Candidatus Chloroploca</taxon>
    </lineage>
</organism>
<sequence>MHLPDWLARRAALHPERPALICAGQTWSFASLHRDADLVALCLRELGVQPGDRVALLARNSPGYAAILHATPRCGMVLVPLNTRLSEQELAWQLADCRPRLLIYDEAYAAQVASLPVRSVALENLGMARSPTFDSPTSPTSSSDQQIDLAAPHTLIYTSGTTGQPKGALLTAGNHWWSATASMLNLGLNEADRWLAVLPLFHVGGLSILMRGAIYGMPVVLHERFEPTAVLQALVEERVTLVSLVAVMLQRLLDHDQAGVLPASLRCVLLGGGPAPRPLLEACAARDLPVAQTYGMTETASQVATLAPADALRKLGSAGQPLLPMELRVEAPTGEVGEICVRGPMVTPGYYNRPEATAKALRDGWLHTGDLGYLDEEGYLYIVDRRSDLIISGGENIYPAEVEAALLAHPAVAEAGVVGMPDATWGEVPVAFVVAREGSTPEVNALLEHCRASLAGYKIPRRITLVNELPRTAAGKLRRNLLRTML</sequence>
<evidence type="ECO:0000259" key="7">
    <source>
        <dbReference type="Pfam" id="PF13193"/>
    </source>
</evidence>
<dbReference type="Gene3D" id="3.40.50.12780">
    <property type="entry name" value="N-terminal domain of ligase-like"/>
    <property type="match status" value="1"/>
</dbReference>
<proteinExistence type="inferred from homology"/>
<dbReference type="GO" id="GO:0009234">
    <property type="term" value="P:menaquinone biosynthetic process"/>
    <property type="evidence" value="ECO:0007669"/>
    <property type="project" value="UniProtKB-UniRule"/>
</dbReference>
<dbReference type="InterPro" id="IPR042099">
    <property type="entry name" value="ANL_N_sf"/>
</dbReference>
<keyword evidence="3 5" id="KW-0547">Nucleotide-binding</keyword>
<reference evidence="8 9" key="1">
    <citation type="submission" date="2016-05" db="EMBL/GenBank/DDBJ databases">
        <authorList>
            <person name="Lavstsen T."/>
            <person name="Jespersen J.S."/>
        </authorList>
    </citation>
    <scope>NUCLEOTIDE SEQUENCE [LARGE SCALE GENOMIC DNA]</scope>
    <source>
        <strain evidence="8 9">B7-9</strain>
    </source>
</reference>
<comment type="similarity">
    <text evidence="5">Belongs to the ATP-dependent AMP-binding enzyme family. MenE subfamily.</text>
</comment>
<dbReference type="NCBIfam" id="NF002966">
    <property type="entry name" value="PRK03640.1"/>
    <property type="match status" value="1"/>
</dbReference>
<dbReference type="EC" id="6.2.1.26" evidence="5"/>
<dbReference type="HAMAP" id="MF_00731">
    <property type="entry name" value="MenE"/>
    <property type="match status" value="1"/>
</dbReference>
<dbReference type="InterPro" id="IPR050237">
    <property type="entry name" value="ATP-dep_AMP-bd_enzyme"/>
</dbReference>
<evidence type="ECO:0000256" key="1">
    <source>
        <dbReference type="ARBA" id="ARBA00022428"/>
    </source>
</evidence>
<feature type="domain" description="AMP-dependent synthetase/ligase" evidence="6">
    <location>
        <begin position="8"/>
        <end position="351"/>
    </location>
</feature>
<dbReference type="PANTHER" id="PTHR43767">
    <property type="entry name" value="LONG-CHAIN-FATTY-ACID--COA LIGASE"/>
    <property type="match status" value="1"/>
</dbReference>
<name>A0A2H3L4S8_9CHLR</name>
<accession>A0A2H3L4S8</accession>
<feature type="domain" description="AMP-binding enzyme C-terminal" evidence="7">
    <location>
        <begin position="401"/>
        <end position="476"/>
    </location>
</feature>
<protein>
    <recommendedName>
        <fullName evidence="5">2-succinylbenzoate--CoA ligase</fullName>
        <ecNumber evidence="5">6.2.1.26</ecNumber>
    </recommendedName>
    <alternativeName>
        <fullName evidence="5">o-succinylbenzoyl-CoA synthetase</fullName>
        <shortName evidence="5">OSB-CoA synthetase</shortName>
    </alternativeName>
</protein>
<dbReference type="InterPro" id="IPR020845">
    <property type="entry name" value="AMP-binding_CS"/>
</dbReference>
<comment type="function">
    <text evidence="5">Converts 2-succinylbenzoate (OSB) to 2-succinylbenzoyl-CoA (OSB-CoA).</text>
</comment>
<keyword evidence="4 5" id="KW-0067">ATP-binding</keyword>
<evidence type="ECO:0000256" key="3">
    <source>
        <dbReference type="ARBA" id="ARBA00022741"/>
    </source>
</evidence>
<dbReference type="InterPro" id="IPR010192">
    <property type="entry name" value="MenE"/>
</dbReference>
<dbReference type="InterPro" id="IPR025110">
    <property type="entry name" value="AMP-bd_C"/>
</dbReference>
<evidence type="ECO:0000313" key="8">
    <source>
        <dbReference type="EMBL" id="PDV98176.1"/>
    </source>
</evidence>
<dbReference type="AlphaFoldDB" id="A0A2H3L4S8"/>
<dbReference type="Gene3D" id="3.30.300.30">
    <property type="match status" value="1"/>
</dbReference>
<keyword evidence="2 5" id="KW-0436">Ligase</keyword>
<comment type="catalytic activity">
    <reaction evidence="5">
        <text>2-succinylbenzoate + ATP + CoA = 2-succinylbenzoyl-CoA + AMP + diphosphate</text>
        <dbReference type="Rhea" id="RHEA:17009"/>
        <dbReference type="ChEBI" id="CHEBI:18325"/>
        <dbReference type="ChEBI" id="CHEBI:30616"/>
        <dbReference type="ChEBI" id="CHEBI:33019"/>
        <dbReference type="ChEBI" id="CHEBI:57287"/>
        <dbReference type="ChEBI" id="CHEBI:57364"/>
        <dbReference type="ChEBI" id="CHEBI:456215"/>
        <dbReference type="EC" id="6.2.1.26"/>
    </reaction>
</comment>
<gene>
    <name evidence="5" type="primary">menE</name>
    <name evidence="8" type="ORF">A9Q02_03610</name>
</gene>
<dbReference type="PROSITE" id="PS00455">
    <property type="entry name" value="AMP_BINDING"/>
    <property type="match status" value="1"/>
</dbReference>
<dbReference type="NCBIfam" id="TIGR01923">
    <property type="entry name" value="menE"/>
    <property type="match status" value="1"/>
</dbReference>
<dbReference type="Pfam" id="PF13193">
    <property type="entry name" value="AMP-binding_C"/>
    <property type="match status" value="1"/>
</dbReference>
<dbReference type="FunFam" id="3.30.300.30:FF:000008">
    <property type="entry name" value="2,3-dihydroxybenzoate-AMP ligase"/>
    <property type="match status" value="1"/>
</dbReference>
<dbReference type="Pfam" id="PF00501">
    <property type="entry name" value="AMP-binding"/>
    <property type="match status" value="1"/>
</dbReference>
<dbReference type="GO" id="GO:0005524">
    <property type="term" value="F:ATP binding"/>
    <property type="evidence" value="ECO:0007669"/>
    <property type="project" value="UniProtKB-KW"/>
</dbReference>
<evidence type="ECO:0000256" key="5">
    <source>
        <dbReference type="HAMAP-Rule" id="MF_00731"/>
    </source>
</evidence>
<dbReference type="UniPathway" id="UPA00079"/>
<dbReference type="OrthoDB" id="9781737at2"/>
<evidence type="ECO:0000256" key="4">
    <source>
        <dbReference type="ARBA" id="ARBA00022840"/>
    </source>
</evidence>
<comment type="caution">
    <text evidence="8">The sequence shown here is derived from an EMBL/GenBank/DDBJ whole genome shotgun (WGS) entry which is preliminary data.</text>
</comment>
<comment type="pathway">
    <text evidence="5">Quinol/quinone metabolism; menaquinone biosynthesis.</text>
</comment>
<dbReference type="Proteomes" id="UP000220922">
    <property type="component" value="Unassembled WGS sequence"/>
</dbReference>
<comment type="pathway">
    <text evidence="5">Quinol/quinone metabolism; 1,4-dihydroxy-2-naphthoate biosynthesis; 1,4-dihydroxy-2-naphthoate from chorismate: step 5/7.</text>
</comment>
<keyword evidence="9" id="KW-1185">Reference proteome</keyword>
<dbReference type="EMBL" id="LYXE01000110">
    <property type="protein sequence ID" value="PDV98176.1"/>
    <property type="molecule type" value="Genomic_DNA"/>
</dbReference>
<dbReference type="InterPro" id="IPR000873">
    <property type="entry name" value="AMP-dep_synth/lig_dom"/>
</dbReference>
<dbReference type="SUPFAM" id="SSF56801">
    <property type="entry name" value="Acetyl-CoA synthetase-like"/>
    <property type="match status" value="1"/>
</dbReference>